<keyword evidence="2 7" id="KW-0813">Transport</keyword>
<dbReference type="Pfam" id="PF00528">
    <property type="entry name" value="BPD_transp_1"/>
    <property type="match status" value="1"/>
</dbReference>
<keyword evidence="4 7" id="KW-0812">Transmembrane</keyword>
<keyword evidence="6 7" id="KW-0472">Membrane</keyword>
<comment type="similarity">
    <text evidence="7">Belongs to the binding-protein-dependent transport system permease family.</text>
</comment>
<dbReference type="EMBL" id="JBHSOW010000068">
    <property type="protein sequence ID" value="MFC5651093.1"/>
    <property type="molecule type" value="Genomic_DNA"/>
</dbReference>
<dbReference type="CDD" id="cd06261">
    <property type="entry name" value="TM_PBP2"/>
    <property type="match status" value="1"/>
</dbReference>
<evidence type="ECO:0000256" key="4">
    <source>
        <dbReference type="ARBA" id="ARBA00022692"/>
    </source>
</evidence>
<evidence type="ECO:0000256" key="2">
    <source>
        <dbReference type="ARBA" id="ARBA00022448"/>
    </source>
</evidence>
<dbReference type="SUPFAM" id="SSF161098">
    <property type="entry name" value="MetI-like"/>
    <property type="match status" value="1"/>
</dbReference>
<accession>A0ABW0W0Z0</accession>
<comment type="subcellular location">
    <subcellularLocation>
        <location evidence="1 7">Cell membrane</location>
        <topology evidence="1 7">Multi-pass membrane protein</topology>
    </subcellularLocation>
</comment>
<evidence type="ECO:0000256" key="3">
    <source>
        <dbReference type="ARBA" id="ARBA00022475"/>
    </source>
</evidence>
<evidence type="ECO:0000256" key="7">
    <source>
        <dbReference type="RuleBase" id="RU363032"/>
    </source>
</evidence>
<dbReference type="Proteomes" id="UP001596047">
    <property type="component" value="Unassembled WGS sequence"/>
</dbReference>
<dbReference type="PANTHER" id="PTHR43163">
    <property type="entry name" value="DIPEPTIDE TRANSPORT SYSTEM PERMEASE PROTEIN DPPB-RELATED"/>
    <property type="match status" value="1"/>
</dbReference>
<dbReference type="PANTHER" id="PTHR43163:SF6">
    <property type="entry name" value="DIPEPTIDE TRANSPORT SYSTEM PERMEASE PROTEIN DPPB-RELATED"/>
    <property type="match status" value="1"/>
</dbReference>
<proteinExistence type="inferred from homology"/>
<organism evidence="9 10">
    <name type="scientific">Paenibacillus solisilvae</name>
    <dbReference type="NCBI Taxonomy" id="2486751"/>
    <lineage>
        <taxon>Bacteria</taxon>
        <taxon>Bacillati</taxon>
        <taxon>Bacillota</taxon>
        <taxon>Bacilli</taxon>
        <taxon>Bacillales</taxon>
        <taxon>Paenibacillaceae</taxon>
        <taxon>Paenibacillus</taxon>
    </lineage>
</organism>
<keyword evidence="10" id="KW-1185">Reference proteome</keyword>
<feature type="domain" description="ABC transmembrane type-1" evidence="8">
    <location>
        <begin position="95"/>
        <end position="304"/>
    </location>
</feature>
<protein>
    <submittedName>
        <fullName evidence="9">ABC transporter permease</fullName>
    </submittedName>
</protein>
<sequence length="315" mass="35240">MLKIFLKKIIELILVLFFVSLTVFFVFRMLPGDPAQMRLGLSPTPEALTALRMQMGLDKPLIVQYVKWISNLLHGDLGNSMIDGTAVSKMLMEKIPKTFELAVYGTIMSILIAVPTGVLAAIKKKSWIDRFSRGIALFGFSIPTYWLAILLMLLFSNWMHWLPAGGYVSINESFTGHIKTLILPVLTVGIINAAQIFRFLRSGMLEVINQDFIRTARAKGLSKWMVIGKHVARNTLPSLITIIALNFSLLLSGMVVTEQIFAWPGLGWLTIQSILSRDYDVVQGAVLISAVIIVVINLIADLMIVLFDPRIRHTR</sequence>
<feature type="transmembrane region" description="Helical" evidence="7">
    <location>
        <begin position="134"/>
        <end position="161"/>
    </location>
</feature>
<keyword evidence="5 7" id="KW-1133">Transmembrane helix</keyword>
<dbReference type="PROSITE" id="PS50928">
    <property type="entry name" value="ABC_TM1"/>
    <property type="match status" value="1"/>
</dbReference>
<dbReference type="InterPro" id="IPR045621">
    <property type="entry name" value="BPD_transp_1_N"/>
</dbReference>
<comment type="caution">
    <text evidence="9">The sequence shown here is derived from an EMBL/GenBank/DDBJ whole genome shotgun (WGS) entry which is preliminary data.</text>
</comment>
<evidence type="ECO:0000313" key="9">
    <source>
        <dbReference type="EMBL" id="MFC5651093.1"/>
    </source>
</evidence>
<dbReference type="Gene3D" id="1.10.3720.10">
    <property type="entry name" value="MetI-like"/>
    <property type="match status" value="1"/>
</dbReference>
<evidence type="ECO:0000256" key="6">
    <source>
        <dbReference type="ARBA" id="ARBA00023136"/>
    </source>
</evidence>
<keyword evidence="3" id="KW-1003">Cell membrane</keyword>
<dbReference type="InterPro" id="IPR000515">
    <property type="entry name" value="MetI-like"/>
</dbReference>
<dbReference type="RefSeq" id="WP_379189688.1">
    <property type="nucleotide sequence ID" value="NZ_JBHSOW010000068.1"/>
</dbReference>
<reference evidence="10" key="1">
    <citation type="journal article" date="2019" name="Int. J. Syst. Evol. Microbiol.">
        <title>The Global Catalogue of Microorganisms (GCM) 10K type strain sequencing project: providing services to taxonomists for standard genome sequencing and annotation.</title>
        <authorList>
            <consortium name="The Broad Institute Genomics Platform"/>
            <consortium name="The Broad Institute Genome Sequencing Center for Infectious Disease"/>
            <person name="Wu L."/>
            <person name="Ma J."/>
        </authorList>
    </citation>
    <scope>NUCLEOTIDE SEQUENCE [LARGE SCALE GENOMIC DNA]</scope>
    <source>
        <strain evidence="10">CGMCC 1.3240</strain>
    </source>
</reference>
<feature type="transmembrane region" description="Helical" evidence="7">
    <location>
        <begin position="281"/>
        <end position="307"/>
    </location>
</feature>
<name>A0ABW0W0Z0_9BACL</name>
<feature type="transmembrane region" description="Helical" evidence="7">
    <location>
        <begin position="239"/>
        <end position="261"/>
    </location>
</feature>
<feature type="transmembrane region" description="Helical" evidence="7">
    <location>
        <begin position="12"/>
        <end position="30"/>
    </location>
</feature>
<feature type="transmembrane region" description="Helical" evidence="7">
    <location>
        <begin position="101"/>
        <end position="122"/>
    </location>
</feature>
<evidence type="ECO:0000313" key="10">
    <source>
        <dbReference type="Proteomes" id="UP001596047"/>
    </source>
</evidence>
<dbReference type="InterPro" id="IPR035906">
    <property type="entry name" value="MetI-like_sf"/>
</dbReference>
<evidence type="ECO:0000256" key="5">
    <source>
        <dbReference type="ARBA" id="ARBA00022989"/>
    </source>
</evidence>
<evidence type="ECO:0000259" key="8">
    <source>
        <dbReference type="PROSITE" id="PS50928"/>
    </source>
</evidence>
<gene>
    <name evidence="9" type="ORF">ACFPYJ_18665</name>
</gene>
<evidence type="ECO:0000256" key="1">
    <source>
        <dbReference type="ARBA" id="ARBA00004651"/>
    </source>
</evidence>
<feature type="transmembrane region" description="Helical" evidence="7">
    <location>
        <begin position="181"/>
        <end position="200"/>
    </location>
</feature>
<dbReference type="Pfam" id="PF19300">
    <property type="entry name" value="BPD_transp_1_N"/>
    <property type="match status" value="1"/>
</dbReference>